<dbReference type="OrthoDB" id="194358at2759"/>
<organism evidence="2 3">
    <name type="scientific">Rhodocollybia butyracea</name>
    <dbReference type="NCBI Taxonomy" id="206335"/>
    <lineage>
        <taxon>Eukaryota</taxon>
        <taxon>Fungi</taxon>
        <taxon>Dikarya</taxon>
        <taxon>Basidiomycota</taxon>
        <taxon>Agaricomycotina</taxon>
        <taxon>Agaricomycetes</taxon>
        <taxon>Agaricomycetidae</taxon>
        <taxon>Agaricales</taxon>
        <taxon>Marasmiineae</taxon>
        <taxon>Omphalotaceae</taxon>
        <taxon>Rhodocollybia</taxon>
    </lineage>
</organism>
<name>A0A9P5PDH0_9AGAR</name>
<dbReference type="InterPro" id="IPR051616">
    <property type="entry name" value="Cul2-RING_E3_ligase_SR"/>
</dbReference>
<protein>
    <submittedName>
        <fullName evidence="2">Ankyrin repeat-containing domain protein</fullName>
    </submittedName>
</protein>
<keyword evidence="3" id="KW-1185">Reference proteome</keyword>
<dbReference type="AlphaFoldDB" id="A0A9P5PDH0"/>
<dbReference type="EMBL" id="JADNRY010000211">
    <property type="protein sequence ID" value="KAF9061177.1"/>
    <property type="molecule type" value="Genomic_DNA"/>
</dbReference>
<dbReference type="InterPro" id="IPR002110">
    <property type="entry name" value="Ankyrin_rpt"/>
</dbReference>
<dbReference type="PANTHER" id="PTHR46224">
    <property type="entry name" value="ANKYRIN REPEAT FAMILY PROTEIN"/>
    <property type="match status" value="1"/>
</dbReference>
<dbReference type="PROSITE" id="PS50088">
    <property type="entry name" value="ANK_REPEAT"/>
    <property type="match status" value="2"/>
</dbReference>
<dbReference type="PANTHER" id="PTHR46224:SF64">
    <property type="entry name" value="IQ MOTIF AND ANKYRIN REPEAT DOMAIN-CONTAINING PROTEIN 1"/>
    <property type="match status" value="1"/>
</dbReference>
<dbReference type="Pfam" id="PF12796">
    <property type="entry name" value="Ank_2"/>
    <property type="match status" value="1"/>
</dbReference>
<accession>A0A9P5PDH0</accession>
<feature type="repeat" description="ANK" evidence="1">
    <location>
        <begin position="146"/>
        <end position="178"/>
    </location>
</feature>
<reference evidence="2" key="1">
    <citation type="submission" date="2020-11" db="EMBL/GenBank/DDBJ databases">
        <authorList>
            <consortium name="DOE Joint Genome Institute"/>
            <person name="Ahrendt S."/>
            <person name="Riley R."/>
            <person name="Andreopoulos W."/>
            <person name="Labutti K."/>
            <person name="Pangilinan J."/>
            <person name="Ruiz-Duenas F.J."/>
            <person name="Barrasa J.M."/>
            <person name="Sanchez-Garcia M."/>
            <person name="Camarero S."/>
            <person name="Miyauchi S."/>
            <person name="Serrano A."/>
            <person name="Linde D."/>
            <person name="Babiker R."/>
            <person name="Drula E."/>
            <person name="Ayuso-Fernandez I."/>
            <person name="Pacheco R."/>
            <person name="Padilla G."/>
            <person name="Ferreira P."/>
            <person name="Barriuso J."/>
            <person name="Kellner H."/>
            <person name="Castanera R."/>
            <person name="Alfaro M."/>
            <person name="Ramirez L."/>
            <person name="Pisabarro A.G."/>
            <person name="Kuo A."/>
            <person name="Tritt A."/>
            <person name="Lipzen A."/>
            <person name="He G."/>
            <person name="Yan M."/>
            <person name="Ng V."/>
            <person name="Cullen D."/>
            <person name="Martin F."/>
            <person name="Rosso M.-N."/>
            <person name="Henrissat B."/>
            <person name="Hibbett D."/>
            <person name="Martinez A.T."/>
            <person name="Grigoriev I.V."/>
        </authorList>
    </citation>
    <scope>NUCLEOTIDE SEQUENCE</scope>
    <source>
        <strain evidence="2">AH 40177</strain>
    </source>
</reference>
<dbReference type="Gene3D" id="1.25.40.20">
    <property type="entry name" value="Ankyrin repeat-containing domain"/>
    <property type="match status" value="1"/>
</dbReference>
<dbReference type="InterPro" id="IPR036770">
    <property type="entry name" value="Ankyrin_rpt-contain_sf"/>
</dbReference>
<comment type="caution">
    <text evidence="2">The sequence shown here is derived from an EMBL/GenBank/DDBJ whole genome shotgun (WGS) entry which is preliminary data.</text>
</comment>
<proteinExistence type="predicted"/>
<gene>
    <name evidence="2" type="ORF">BDP27DRAFT_1338492</name>
</gene>
<evidence type="ECO:0000256" key="1">
    <source>
        <dbReference type="PROSITE-ProRule" id="PRU00023"/>
    </source>
</evidence>
<dbReference type="Proteomes" id="UP000772434">
    <property type="component" value="Unassembled WGS sequence"/>
</dbReference>
<feature type="repeat" description="ANK" evidence="1">
    <location>
        <begin position="111"/>
        <end position="143"/>
    </location>
</feature>
<dbReference type="PROSITE" id="PS50297">
    <property type="entry name" value="ANK_REP_REGION"/>
    <property type="match status" value="2"/>
</dbReference>
<dbReference type="SUPFAM" id="SSF48403">
    <property type="entry name" value="Ankyrin repeat"/>
    <property type="match status" value="1"/>
</dbReference>
<evidence type="ECO:0000313" key="3">
    <source>
        <dbReference type="Proteomes" id="UP000772434"/>
    </source>
</evidence>
<dbReference type="CDD" id="cd09917">
    <property type="entry name" value="F-box_SF"/>
    <property type="match status" value="1"/>
</dbReference>
<evidence type="ECO:0000313" key="2">
    <source>
        <dbReference type="EMBL" id="KAF9061177.1"/>
    </source>
</evidence>
<keyword evidence="1" id="KW-0040">ANK repeat</keyword>
<dbReference type="SMART" id="SM00248">
    <property type="entry name" value="ANK"/>
    <property type="match status" value="3"/>
</dbReference>
<sequence length="336" mass="36994">MSRDYFEDLPPELIAQLSPLLSPGPLSALVLTCRRLHEILQPELEAALTPKLGRELLLDKAAGKYHTVAKLLSPPHLINPNGYGPESKRMDIAALLLEAGADTKATMDLSEDLQPLHLAAFNKDLEMMKLLLLHGAPIDATFGDAGKESALHYACTFGHLEMARLLLDHGADLESRGALGTALGFAVHRGDQDMVVFLLENGANAEVTVPLFGWLLDGRPPDPRDANLLYIAMELRHPPDRYLQLSRKKDGLELPEKWIGLPLPESKKKLMAVLLAYGASKDTALHTIVQHLTALAQEAQYTEDEYIAVVTGMLNEAENAILDRQDIQRYPLVSQK</sequence>